<name>A0A9Q3EYH2_9BASI</name>
<proteinExistence type="predicted"/>
<keyword evidence="3" id="KW-1185">Reference proteome</keyword>
<feature type="region of interest" description="Disordered" evidence="1">
    <location>
        <begin position="35"/>
        <end position="78"/>
    </location>
</feature>
<dbReference type="Proteomes" id="UP000765509">
    <property type="component" value="Unassembled WGS sequence"/>
</dbReference>
<protein>
    <submittedName>
        <fullName evidence="2">Uncharacterized protein</fullName>
    </submittedName>
</protein>
<evidence type="ECO:0000313" key="3">
    <source>
        <dbReference type="Proteomes" id="UP000765509"/>
    </source>
</evidence>
<feature type="region of interest" description="Disordered" evidence="1">
    <location>
        <begin position="122"/>
        <end position="148"/>
    </location>
</feature>
<evidence type="ECO:0000256" key="1">
    <source>
        <dbReference type="SAM" id="MobiDB-lite"/>
    </source>
</evidence>
<organism evidence="2 3">
    <name type="scientific">Austropuccinia psidii MF-1</name>
    <dbReference type="NCBI Taxonomy" id="1389203"/>
    <lineage>
        <taxon>Eukaryota</taxon>
        <taxon>Fungi</taxon>
        <taxon>Dikarya</taxon>
        <taxon>Basidiomycota</taxon>
        <taxon>Pucciniomycotina</taxon>
        <taxon>Pucciniomycetes</taxon>
        <taxon>Pucciniales</taxon>
        <taxon>Sphaerophragmiaceae</taxon>
        <taxon>Austropuccinia</taxon>
    </lineage>
</organism>
<dbReference type="EMBL" id="AVOT02035968">
    <property type="protein sequence ID" value="MBW0530403.1"/>
    <property type="molecule type" value="Genomic_DNA"/>
</dbReference>
<sequence>MRTKGAKGGQPSSPKARYFPSQFWPAIPWTPNLAINPSGPKFGHRPSGTTFQPLASGSPQRPPDQLSQPFPQLKGNSFHSSMHPVPKVAGVVHIWYYIPLCTIFSQQSNGNVLRTIFHLSNSRSQNPTPISKEDLSTHQSGNPLRQSEDHSRTSITCLCRRWVGTFIQDSSQGSFLELLHHFNQLSTHQVFQYSLDSSISPYR</sequence>
<gene>
    <name evidence="2" type="ORF">O181_070118</name>
</gene>
<evidence type="ECO:0000313" key="2">
    <source>
        <dbReference type="EMBL" id="MBW0530403.1"/>
    </source>
</evidence>
<accession>A0A9Q3EYH2</accession>
<comment type="caution">
    <text evidence="2">The sequence shown here is derived from an EMBL/GenBank/DDBJ whole genome shotgun (WGS) entry which is preliminary data.</text>
</comment>
<reference evidence="2" key="1">
    <citation type="submission" date="2021-03" db="EMBL/GenBank/DDBJ databases">
        <title>Draft genome sequence of rust myrtle Austropuccinia psidii MF-1, a brazilian biotype.</title>
        <authorList>
            <person name="Quecine M.C."/>
            <person name="Pachon D.M.R."/>
            <person name="Bonatelli M.L."/>
            <person name="Correr F.H."/>
            <person name="Franceschini L.M."/>
            <person name="Leite T.F."/>
            <person name="Margarido G.R.A."/>
            <person name="Almeida C.A."/>
            <person name="Ferrarezi J.A."/>
            <person name="Labate C.A."/>
        </authorList>
    </citation>
    <scope>NUCLEOTIDE SEQUENCE</scope>
    <source>
        <strain evidence="2">MF-1</strain>
    </source>
</reference>
<dbReference type="AlphaFoldDB" id="A0A9Q3EYH2"/>
<feature type="compositionally biased region" description="Polar residues" evidence="1">
    <location>
        <begin position="47"/>
        <end position="78"/>
    </location>
</feature>